<dbReference type="eggNOG" id="COG1529">
    <property type="taxonomic scope" value="Bacteria"/>
</dbReference>
<protein>
    <submittedName>
        <fullName evidence="4">Xanthine dehydrogenase</fullName>
    </submittedName>
</protein>
<dbReference type="OrthoDB" id="8428274at2"/>
<dbReference type="SUPFAM" id="SSF56003">
    <property type="entry name" value="Molybdenum cofactor-binding domain"/>
    <property type="match status" value="1"/>
</dbReference>
<dbReference type="GO" id="GO:0016491">
    <property type="term" value="F:oxidoreductase activity"/>
    <property type="evidence" value="ECO:0007669"/>
    <property type="project" value="UniProtKB-KW"/>
</dbReference>
<reference evidence="4 5" key="1">
    <citation type="journal article" date="2013" name="Genome Announc.">
        <title>Genome Sequence of Streptomyces violaceusniger Strain SPC6, a Halotolerant Streptomycete That Exhibits Rapid Growth and Development.</title>
        <authorList>
            <person name="Chen X."/>
            <person name="Zhang B."/>
            <person name="Zhang W."/>
            <person name="Wu X."/>
            <person name="Zhang M."/>
            <person name="Chen T."/>
            <person name="Liu G."/>
            <person name="Dyson P."/>
        </authorList>
    </citation>
    <scope>NUCLEOTIDE SEQUENCE [LARGE SCALE GENOMIC DNA]</scope>
    <source>
        <strain evidence="4 5">SPC6</strain>
    </source>
</reference>
<evidence type="ECO:0000259" key="3">
    <source>
        <dbReference type="SMART" id="SM01008"/>
    </source>
</evidence>
<dbReference type="AlphaFoldDB" id="A0A1D3DN52"/>
<dbReference type="InterPro" id="IPR037165">
    <property type="entry name" value="AldOxase/xan_DH_Mopterin-bd_sf"/>
</dbReference>
<feature type="domain" description="Aldehyde oxidase/xanthine dehydrogenase a/b hammerhead" evidence="3">
    <location>
        <begin position="24"/>
        <end position="134"/>
    </location>
</feature>
<dbReference type="PANTHER" id="PTHR11908">
    <property type="entry name" value="XANTHINE DEHYDROGENASE"/>
    <property type="match status" value="1"/>
</dbReference>
<sequence length="713" mass="74787">MAATATPHTLGTPAERIEGRDKVTGAARYAAEHTPPGCAYAWPVPAGVTCGRITAVDTAAAMAQPGAVAVLTPFNAPRFAAPPDDPELDVLQYDAVPHRGWYVALAVADTLENARAAAAAVRVTCAGHGDEPEPHDVVLAEDHPEAYTPEKANGGYPAHRQRGDAPAAFASAPVRVEALYRVPPLHNHPMEPHAATAHFAGGRLTVYDSCQGTNPVRSVLASLFDLPEDRVTVVAEHVGGGFGGKGTPRPHVVLAAMAAIHTGRPVKLALPRRHLPSVTGHRAPTLHRLRLGAEPDGTLISVSHEVTTHTSRITEFVEQAAVPARVMYGSPHSLTTHRVVPLDVPSPSWMRAPGETPGMYALESAMDELAHALGMDPVDLRVRNDPATEPDSGRPFSSRHLVECLREGARRFGWDRRDPRPAAHREGPLLIGTGVAASTYPAWAAPSTATATAHPDGTYTVRVNATDIGTGARTVLAQVAAAALAAPLEAVRVEIGSTRLPRAPLAGGSSGTASWGWAVHQACADLAAQVAGQDGPLPGEGLTVAADTTAEARRTPPYARHAFGAQFAEVQVDTVTGEVRVRRMLGVFAAGRILNPRTARSQFTGGMIMGLGMALTEHSTMDAAHADFTESDLAAYHVPAHADVPAVEAHWIDEDDTLLNPMGSKGIGEIGTVGAAAAIGNAVHHATGVRFRELPLTPDRVLPALHPDGRFAA</sequence>
<dbReference type="RefSeq" id="WP_023590635.1">
    <property type="nucleotide sequence ID" value="NZ_ASHX02000001.1"/>
</dbReference>
<dbReference type="InterPro" id="IPR046867">
    <property type="entry name" value="AldOxase/xan_DH_MoCoBD2"/>
</dbReference>
<keyword evidence="1" id="KW-0500">Molybdenum</keyword>
<dbReference type="Gene3D" id="3.30.365.10">
    <property type="entry name" value="Aldehyde oxidase/xanthine dehydrogenase, molybdopterin binding domain"/>
    <property type="match status" value="4"/>
</dbReference>
<dbReference type="PANTHER" id="PTHR11908:SF132">
    <property type="entry name" value="ALDEHYDE OXIDASE 1-RELATED"/>
    <property type="match status" value="1"/>
</dbReference>
<comment type="caution">
    <text evidence="4">The sequence shown here is derived from an EMBL/GenBank/DDBJ whole genome shotgun (WGS) entry which is preliminary data.</text>
</comment>
<gene>
    <name evidence="4" type="ORF">J116_004030</name>
</gene>
<dbReference type="Pfam" id="PF01315">
    <property type="entry name" value="Ald_Xan_dh_C"/>
    <property type="match status" value="1"/>
</dbReference>
<evidence type="ECO:0000313" key="4">
    <source>
        <dbReference type="EMBL" id="OEJ93758.1"/>
    </source>
</evidence>
<dbReference type="InterPro" id="IPR008274">
    <property type="entry name" value="AldOxase/xan_DH_MoCoBD1"/>
</dbReference>
<dbReference type="STRING" id="1306406.J116_004030"/>
<dbReference type="SMART" id="SM01008">
    <property type="entry name" value="Ald_Xan_dh_C"/>
    <property type="match status" value="1"/>
</dbReference>
<evidence type="ECO:0000256" key="2">
    <source>
        <dbReference type="ARBA" id="ARBA00023002"/>
    </source>
</evidence>
<proteinExistence type="predicted"/>
<evidence type="ECO:0000256" key="1">
    <source>
        <dbReference type="ARBA" id="ARBA00022505"/>
    </source>
</evidence>
<keyword evidence="5" id="KW-1185">Reference proteome</keyword>
<organism evidence="4 5">
    <name type="scientific">Streptomyces thermolilacinus SPC6</name>
    <dbReference type="NCBI Taxonomy" id="1306406"/>
    <lineage>
        <taxon>Bacteria</taxon>
        <taxon>Bacillati</taxon>
        <taxon>Actinomycetota</taxon>
        <taxon>Actinomycetes</taxon>
        <taxon>Kitasatosporales</taxon>
        <taxon>Streptomycetaceae</taxon>
        <taxon>Streptomyces</taxon>
    </lineage>
</organism>
<dbReference type="Proteomes" id="UP000095329">
    <property type="component" value="Unassembled WGS sequence"/>
</dbReference>
<dbReference type="GO" id="GO:0005506">
    <property type="term" value="F:iron ion binding"/>
    <property type="evidence" value="ECO:0007669"/>
    <property type="project" value="InterPro"/>
</dbReference>
<accession>A0A1D3DN52</accession>
<dbReference type="Pfam" id="PF20256">
    <property type="entry name" value="MoCoBD_2"/>
    <property type="match status" value="1"/>
</dbReference>
<dbReference type="Gene3D" id="3.90.1170.50">
    <property type="entry name" value="Aldehyde oxidase/xanthine dehydrogenase, a/b hammerhead"/>
    <property type="match status" value="1"/>
</dbReference>
<evidence type="ECO:0000313" key="5">
    <source>
        <dbReference type="Proteomes" id="UP000095329"/>
    </source>
</evidence>
<dbReference type="InterPro" id="IPR036856">
    <property type="entry name" value="Ald_Oxase/Xan_DH_a/b_sf"/>
</dbReference>
<dbReference type="InterPro" id="IPR016208">
    <property type="entry name" value="Ald_Oxase/xanthine_DH-like"/>
</dbReference>
<dbReference type="SUPFAM" id="SSF54665">
    <property type="entry name" value="CO dehydrogenase molybdoprotein N-domain-like"/>
    <property type="match status" value="1"/>
</dbReference>
<dbReference type="Pfam" id="PF02738">
    <property type="entry name" value="MoCoBD_1"/>
    <property type="match status" value="1"/>
</dbReference>
<dbReference type="InterPro" id="IPR000674">
    <property type="entry name" value="Ald_Oxase/Xan_DH_a/b"/>
</dbReference>
<dbReference type="EMBL" id="ASHX02000001">
    <property type="protein sequence ID" value="OEJ93758.1"/>
    <property type="molecule type" value="Genomic_DNA"/>
</dbReference>
<name>A0A1D3DN52_9ACTN</name>
<keyword evidence="2" id="KW-0560">Oxidoreductase</keyword>